<evidence type="ECO:0000256" key="1">
    <source>
        <dbReference type="SAM" id="MobiDB-lite"/>
    </source>
</evidence>
<protein>
    <submittedName>
        <fullName evidence="2">Uncharacterized protein</fullName>
    </submittedName>
</protein>
<gene>
    <name evidence="2" type="ORF">K435DRAFT_860715</name>
</gene>
<sequence length="57" mass="6268">IRDHAQDTHGHPDHAQDTHGHPDHAISSVAGSGDIVLHLKFTPYMDQINVAILHNKT</sequence>
<dbReference type="Proteomes" id="UP000297245">
    <property type="component" value="Unassembled WGS sequence"/>
</dbReference>
<dbReference type="EMBL" id="ML179228">
    <property type="protein sequence ID" value="THU94271.1"/>
    <property type="molecule type" value="Genomic_DNA"/>
</dbReference>
<feature type="region of interest" description="Disordered" evidence="1">
    <location>
        <begin position="1"/>
        <end position="28"/>
    </location>
</feature>
<feature type="compositionally biased region" description="Basic and acidic residues" evidence="1">
    <location>
        <begin position="1"/>
        <end position="24"/>
    </location>
</feature>
<proteinExistence type="predicted"/>
<dbReference type="AlphaFoldDB" id="A0A4S8LXT9"/>
<accession>A0A4S8LXT9</accession>
<evidence type="ECO:0000313" key="2">
    <source>
        <dbReference type="EMBL" id="THU94271.1"/>
    </source>
</evidence>
<evidence type="ECO:0000313" key="3">
    <source>
        <dbReference type="Proteomes" id="UP000297245"/>
    </source>
</evidence>
<keyword evidence="3" id="KW-1185">Reference proteome</keyword>
<feature type="non-terminal residue" evidence="2">
    <location>
        <position position="1"/>
    </location>
</feature>
<reference evidence="2 3" key="1">
    <citation type="journal article" date="2019" name="Nat. Ecol. Evol.">
        <title>Megaphylogeny resolves global patterns of mushroom evolution.</title>
        <authorList>
            <person name="Varga T."/>
            <person name="Krizsan K."/>
            <person name="Foldi C."/>
            <person name="Dima B."/>
            <person name="Sanchez-Garcia M."/>
            <person name="Sanchez-Ramirez S."/>
            <person name="Szollosi G.J."/>
            <person name="Szarkandi J.G."/>
            <person name="Papp V."/>
            <person name="Albert L."/>
            <person name="Andreopoulos W."/>
            <person name="Angelini C."/>
            <person name="Antonin V."/>
            <person name="Barry K.W."/>
            <person name="Bougher N.L."/>
            <person name="Buchanan P."/>
            <person name="Buyck B."/>
            <person name="Bense V."/>
            <person name="Catcheside P."/>
            <person name="Chovatia M."/>
            <person name="Cooper J."/>
            <person name="Damon W."/>
            <person name="Desjardin D."/>
            <person name="Finy P."/>
            <person name="Geml J."/>
            <person name="Haridas S."/>
            <person name="Hughes K."/>
            <person name="Justo A."/>
            <person name="Karasinski D."/>
            <person name="Kautmanova I."/>
            <person name="Kiss B."/>
            <person name="Kocsube S."/>
            <person name="Kotiranta H."/>
            <person name="LaButti K.M."/>
            <person name="Lechner B.E."/>
            <person name="Liimatainen K."/>
            <person name="Lipzen A."/>
            <person name="Lukacs Z."/>
            <person name="Mihaltcheva S."/>
            <person name="Morgado L.N."/>
            <person name="Niskanen T."/>
            <person name="Noordeloos M.E."/>
            <person name="Ohm R.A."/>
            <person name="Ortiz-Santana B."/>
            <person name="Ovrebo C."/>
            <person name="Racz N."/>
            <person name="Riley R."/>
            <person name="Savchenko A."/>
            <person name="Shiryaev A."/>
            <person name="Soop K."/>
            <person name="Spirin V."/>
            <person name="Szebenyi C."/>
            <person name="Tomsovsky M."/>
            <person name="Tulloss R.E."/>
            <person name="Uehling J."/>
            <person name="Grigoriev I.V."/>
            <person name="Vagvolgyi C."/>
            <person name="Papp T."/>
            <person name="Martin F.M."/>
            <person name="Miettinen O."/>
            <person name="Hibbett D.S."/>
            <person name="Nagy L.G."/>
        </authorList>
    </citation>
    <scope>NUCLEOTIDE SEQUENCE [LARGE SCALE GENOMIC DNA]</scope>
    <source>
        <strain evidence="2 3">CBS 962.96</strain>
    </source>
</reference>
<name>A0A4S8LXT9_DENBC</name>
<organism evidence="2 3">
    <name type="scientific">Dendrothele bispora (strain CBS 962.96)</name>
    <dbReference type="NCBI Taxonomy" id="1314807"/>
    <lineage>
        <taxon>Eukaryota</taxon>
        <taxon>Fungi</taxon>
        <taxon>Dikarya</taxon>
        <taxon>Basidiomycota</taxon>
        <taxon>Agaricomycotina</taxon>
        <taxon>Agaricomycetes</taxon>
        <taxon>Agaricomycetidae</taxon>
        <taxon>Agaricales</taxon>
        <taxon>Agaricales incertae sedis</taxon>
        <taxon>Dendrothele</taxon>
    </lineage>
</organism>